<evidence type="ECO:0000313" key="2">
    <source>
        <dbReference type="Proteomes" id="UP000800235"/>
    </source>
</evidence>
<evidence type="ECO:0000313" key="1">
    <source>
        <dbReference type="EMBL" id="KAF2427385.1"/>
    </source>
</evidence>
<organism evidence="1 2">
    <name type="scientific">Tothia fuscella</name>
    <dbReference type="NCBI Taxonomy" id="1048955"/>
    <lineage>
        <taxon>Eukaryota</taxon>
        <taxon>Fungi</taxon>
        <taxon>Dikarya</taxon>
        <taxon>Ascomycota</taxon>
        <taxon>Pezizomycotina</taxon>
        <taxon>Dothideomycetes</taxon>
        <taxon>Pleosporomycetidae</taxon>
        <taxon>Venturiales</taxon>
        <taxon>Cylindrosympodiaceae</taxon>
        <taxon>Tothia</taxon>
    </lineage>
</organism>
<dbReference type="Proteomes" id="UP000800235">
    <property type="component" value="Unassembled WGS sequence"/>
</dbReference>
<reference evidence="1" key="1">
    <citation type="journal article" date="2020" name="Stud. Mycol.">
        <title>101 Dothideomycetes genomes: a test case for predicting lifestyles and emergence of pathogens.</title>
        <authorList>
            <person name="Haridas S."/>
            <person name="Albert R."/>
            <person name="Binder M."/>
            <person name="Bloem J."/>
            <person name="Labutti K."/>
            <person name="Salamov A."/>
            <person name="Andreopoulos B."/>
            <person name="Baker S."/>
            <person name="Barry K."/>
            <person name="Bills G."/>
            <person name="Bluhm B."/>
            <person name="Cannon C."/>
            <person name="Castanera R."/>
            <person name="Culley D."/>
            <person name="Daum C."/>
            <person name="Ezra D."/>
            <person name="Gonzalez J."/>
            <person name="Henrissat B."/>
            <person name="Kuo A."/>
            <person name="Liang C."/>
            <person name="Lipzen A."/>
            <person name="Lutzoni F."/>
            <person name="Magnuson J."/>
            <person name="Mondo S."/>
            <person name="Nolan M."/>
            <person name="Ohm R."/>
            <person name="Pangilinan J."/>
            <person name="Park H.-J."/>
            <person name="Ramirez L."/>
            <person name="Alfaro M."/>
            <person name="Sun H."/>
            <person name="Tritt A."/>
            <person name="Yoshinaga Y."/>
            <person name="Zwiers L.-H."/>
            <person name="Turgeon B."/>
            <person name="Goodwin S."/>
            <person name="Spatafora J."/>
            <person name="Crous P."/>
            <person name="Grigoriev I."/>
        </authorList>
    </citation>
    <scope>NUCLEOTIDE SEQUENCE</scope>
    <source>
        <strain evidence="1">CBS 130266</strain>
    </source>
</reference>
<gene>
    <name evidence="1" type="ORF">EJ08DRAFT_355960</name>
</gene>
<sequence>MLFLNDQIHTTSMSCVRKTHHFTTFLNYSDQHWMISFDSKLCRYIQACKVFNLMNVLLE</sequence>
<comment type="caution">
    <text evidence="1">The sequence shown here is derived from an EMBL/GenBank/DDBJ whole genome shotgun (WGS) entry which is preliminary data.</text>
</comment>
<proteinExistence type="predicted"/>
<dbReference type="EMBL" id="MU007060">
    <property type="protein sequence ID" value="KAF2427385.1"/>
    <property type="molecule type" value="Genomic_DNA"/>
</dbReference>
<dbReference type="AlphaFoldDB" id="A0A9P4TWC6"/>
<accession>A0A9P4TWC6</accession>
<protein>
    <submittedName>
        <fullName evidence="1">Uncharacterized protein</fullName>
    </submittedName>
</protein>
<name>A0A9P4TWC6_9PEZI</name>
<keyword evidence="2" id="KW-1185">Reference proteome</keyword>